<name>A0A1X4NLF9_9RHOB</name>
<dbReference type="PANTHER" id="PTHR23419">
    <property type="entry name" value="DIVALENT CATION TOLERANCE CUTA-RELATED"/>
    <property type="match status" value="1"/>
</dbReference>
<dbReference type="RefSeq" id="WP_085636334.1">
    <property type="nucleotide sequence ID" value="NZ_JFKC01000006.1"/>
</dbReference>
<sequence length="102" mass="11272">MPLAAFTTIDSEDAARILARAAVTAKLAACVQIERITSVYEWNGLQEEPEYRLLFKTSAAAWPALKELILRDHPYDEPALWAVEMTDGSDSFLAWIDATATG</sequence>
<dbReference type="SUPFAM" id="SSF54913">
    <property type="entry name" value="GlnB-like"/>
    <property type="match status" value="1"/>
</dbReference>
<dbReference type="InterPro" id="IPR004323">
    <property type="entry name" value="Ion_tolerance_CutA"/>
</dbReference>
<evidence type="ECO:0000313" key="2">
    <source>
        <dbReference type="EMBL" id="OSQ51144.1"/>
    </source>
</evidence>
<dbReference type="Gene3D" id="3.30.70.120">
    <property type="match status" value="1"/>
</dbReference>
<dbReference type="EMBL" id="JFKC01000006">
    <property type="protein sequence ID" value="OSQ51144.1"/>
    <property type="molecule type" value="Genomic_DNA"/>
</dbReference>
<dbReference type="GO" id="GO:0010038">
    <property type="term" value="P:response to metal ion"/>
    <property type="evidence" value="ECO:0007669"/>
    <property type="project" value="InterPro"/>
</dbReference>
<dbReference type="InterPro" id="IPR015867">
    <property type="entry name" value="N-reg_PII/ATP_PRibTrfase_C"/>
</dbReference>
<gene>
    <name evidence="2" type="ORF">MGEO_08665</name>
</gene>
<dbReference type="AlphaFoldDB" id="A0A1X4NLF9"/>
<dbReference type="PANTHER" id="PTHR23419:SF8">
    <property type="entry name" value="FI09726P"/>
    <property type="match status" value="1"/>
</dbReference>
<evidence type="ECO:0000313" key="3">
    <source>
        <dbReference type="Proteomes" id="UP000193926"/>
    </source>
</evidence>
<proteinExistence type="inferred from homology"/>
<dbReference type="Proteomes" id="UP000193926">
    <property type="component" value="Unassembled WGS sequence"/>
</dbReference>
<dbReference type="STRING" id="1123756.MGEO_08665"/>
<protein>
    <submittedName>
        <fullName evidence="2">Cation tolerance protein CutA</fullName>
    </submittedName>
</protein>
<keyword evidence="3" id="KW-1185">Reference proteome</keyword>
<dbReference type="GO" id="GO:0005507">
    <property type="term" value="F:copper ion binding"/>
    <property type="evidence" value="ECO:0007669"/>
    <property type="project" value="TreeGrafter"/>
</dbReference>
<reference evidence="2 3" key="1">
    <citation type="submission" date="2014-03" db="EMBL/GenBank/DDBJ databases">
        <title>The draft genome sequence of Marivita geojedonensis KCTC 23882.</title>
        <authorList>
            <person name="Lai Q."/>
            <person name="Shao Z."/>
        </authorList>
    </citation>
    <scope>NUCLEOTIDE SEQUENCE [LARGE SCALE GENOMIC DNA]</scope>
    <source>
        <strain evidence="2 3">DPG-138</strain>
    </source>
</reference>
<comment type="similarity">
    <text evidence="1">Belongs to the CutA family.</text>
</comment>
<accession>A0A1X4NLF9</accession>
<evidence type="ECO:0000256" key="1">
    <source>
        <dbReference type="ARBA" id="ARBA00010169"/>
    </source>
</evidence>
<dbReference type="Pfam" id="PF03091">
    <property type="entry name" value="CutA1"/>
    <property type="match status" value="1"/>
</dbReference>
<comment type="caution">
    <text evidence="2">The sequence shown here is derived from an EMBL/GenBank/DDBJ whole genome shotgun (WGS) entry which is preliminary data.</text>
</comment>
<dbReference type="InterPro" id="IPR011322">
    <property type="entry name" value="N-reg_PII-like_a/b"/>
</dbReference>
<organism evidence="2 3">
    <name type="scientific">Marivita geojedonensis</name>
    <dbReference type="NCBI Taxonomy" id="1123756"/>
    <lineage>
        <taxon>Bacteria</taxon>
        <taxon>Pseudomonadati</taxon>
        <taxon>Pseudomonadota</taxon>
        <taxon>Alphaproteobacteria</taxon>
        <taxon>Rhodobacterales</taxon>
        <taxon>Roseobacteraceae</taxon>
        <taxon>Marivita</taxon>
    </lineage>
</organism>
<dbReference type="OrthoDB" id="37622at2"/>